<evidence type="ECO:0000256" key="1">
    <source>
        <dbReference type="SAM" id="MobiDB-lite"/>
    </source>
</evidence>
<feature type="compositionally biased region" description="Basic and acidic residues" evidence="1">
    <location>
        <begin position="175"/>
        <end position="210"/>
    </location>
</feature>
<dbReference type="AlphaFoldDB" id="A0A5N6N6P7"/>
<protein>
    <submittedName>
        <fullName evidence="2">Uncharacterized protein</fullName>
    </submittedName>
</protein>
<gene>
    <name evidence="2" type="ORF">E3N88_25801</name>
</gene>
<dbReference type="EMBL" id="SZYD01000013">
    <property type="protein sequence ID" value="KAD4385632.1"/>
    <property type="molecule type" value="Genomic_DNA"/>
</dbReference>
<reference evidence="2 3" key="1">
    <citation type="submission" date="2019-05" db="EMBL/GenBank/DDBJ databases">
        <title>Mikania micrantha, genome provides insights into the molecular mechanism of rapid growth.</title>
        <authorList>
            <person name="Liu B."/>
        </authorList>
    </citation>
    <scope>NUCLEOTIDE SEQUENCE [LARGE SCALE GENOMIC DNA]</scope>
    <source>
        <strain evidence="2">NLD-2019</strain>
        <tissue evidence="2">Leaf</tissue>
    </source>
</reference>
<feature type="compositionally biased region" description="Basic residues" evidence="1">
    <location>
        <begin position="130"/>
        <end position="145"/>
    </location>
</feature>
<name>A0A5N6N6P7_9ASTR</name>
<accession>A0A5N6N6P7</accession>
<feature type="region of interest" description="Disordered" evidence="1">
    <location>
        <begin position="118"/>
        <end position="216"/>
    </location>
</feature>
<dbReference type="Proteomes" id="UP000326396">
    <property type="component" value="Linkage Group LG3"/>
</dbReference>
<comment type="caution">
    <text evidence="2">The sequence shown here is derived from an EMBL/GenBank/DDBJ whole genome shotgun (WGS) entry which is preliminary data.</text>
</comment>
<sequence length="216" mass="24114">MPRLKKSVEDLLSKSDLGHEFSVEPVSLTIDPELKNINYSDNFELCAEKLSSSGQGKTNVSPSKENKVYSTITKETGSKLNPNYVPYIPNGSLKRFSSGSAPGSSDCDVRPFDLNEFHMKNQMVTPKAKPISKPRRIKKSSKPKVKKADVKQSRKAHNHHPARINKTKQNQNGAKQDEQQKKDDDEADKDKKDEDDQVDKKKDDKDDDGTNKGGAS</sequence>
<proteinExistence type="predicted"/>
<evidence type="ECO:0000313" key="3">
    <source>
        <dbReference type="Proteomes" id="UP000326396"/>
    </source>
</evidence>
<organism evidence="2 3">
    <name type="scientific">Mikania micrantha</name>
    <name type="common">bitter vine</name>
    <dbReference type="NCBI Taxonomy" id="192012"/>
    <lineage>
        <taxon>Eukaryota</taxon>
        <taxon>Viridiplantae</taxon>
        <taxon>Streptophyta</taxon>
        <taxon>Embryophyta</taxon>
        <taxon>Tracheophyta</taxon>
        <taxon>Spermatophyta</taxon>
        <taxon>Magnoliopsida</taxon>
        <taxon>eudicotyledons</taxon>
        <taxon>Gunneridae</taxon>
        <taxon>Pentapetalae</taxon>
        <taxon>asterids</taxon>
        <taxon>campanulids</taxon>
        <taxon>Asterales</taxon>
        <taxon>Asteraceae</taxon>
        <taxon>Asteroideae</taxon>
        <taxon>Heliantheae alliance</taxon>
        <taxon>Eupatorieae</taxon>
        <taxon>Mikania</taxon>
    </lineage>
</organism>
<feature type="compositionally biased region" description="Basic residues" evidence="1">
    <location>
        <begin position="153"/>
        <end position="166"/>
    </location>
</feature>
<evidence type="ECO:0000313" key="2">
    <source>
        <dbReference type="EMBL" id="KAD4385632.1"/>
    </source>
</evidence>
<keyword evidence="3" id="KW-1185">Reference proteome</keyword>